<evidence type="ECO:0000256" key="8">
    <source>
        <dbReference type="ARBA" id="ARBA00023125"/>
    </source>
</evidence>
<dbReference type="InterPro" id="IPR022635">
    <property type="entry name" value="DNA_polIII_beta_C"/>
</dbReference>
<organism evidence="13 14">
    <name type="scientific">Candidatus Kaiserbacteria bacterium RIFCSPHIGHO2_01_FULL_55_17</name>
    <dbReference type="NCBI Taxonomy" id="1798484"/>
    <lineage>
        <taxon>Bacteria</taxon>
        <taxon>Candidatus Kaiseribacteriota</taxon>
    </lineage>
</organism>
<evidence type="ECO:0000256" key="1">
    <source>
        <dbReference type="ARBA" id="ARBA00004496"/>
    </source>
</evidence>
<dbReference type="NCBIfam" id="TIGR00663">
    <property type="entry name" value="dnan"/>
    <property type="match status" value="1"/>
</dbReference>
<dbReference type="SMART" id="SM00480">
    <property type="entry name" value="POL3Bc"/>
    <property type="match status" value="1"/>
</dbReference>
<evidence type="ECO:0000259" key="12">
    <source>
        <dbReference type="Pfam" id="PF02768"/>
    </source>
</evidence>
<keyword evidence="3 9" id="KW-0963">Cytoplasm</keyword>
<evidence type="ECO:0000313" key="13">
    <source>
        <dbReference type="EMBL" id="OGG57944.1"/>
    </source>
</evidence>
<dbReference type="SUPFAM" id="SSF55979">
    <property type="entry name" value="DNA clamp"/>
    <property type="match status" value="3"/>
</dbReference>
<comment type="subcellular location">
    <subcellularLocation>
        <location evidence="1 9">Cytoplasm</location>
    </subcellularLocation>
</comment>
<dbReference type="CDD" id="cd00140">
    <property type="entry name" value="beta_clamp"/>
    <property type="match status" value="1"/>
</dbReference>
<accession>A0A1F6D919</accession>
<dbReference type="AlphaFoldDB" id="A0A1F6D919"/>
<dbReference type="GO" id="GO:0003677">
    <property type="term" value="F:DNA binding"/>
    <property type="evidence" value="ECO:0007669"/>
    <property type="project" value="UniProtKB-UniRule"/>
</dbReference>
<protein>
    <recommendedName>
        <fullName evidence="9">Beta sliding clamp</fullName>
    </recommendedName>
</protein>
<evidence type="ECO:0000259" key="11">
    <source>
        <dbReference type="Pfam" id="PF02767"/>
    </source>
</evidence>
<sequence length="365" mass="39131">MKLSTTKEKILNGVLLAERVTGKKETLPTLSCVLIEARGKSATLRATNLEAGVEVDVPCEVEGKVDIAVPAAILSQTLRSIGSEKLTLTVDEGNLVVESRGTKTIIKAVPHEEFPTLSASRSGKGYSVSREELLRCIQMVSYAASPSMIRPELGSVYVSVGGKSIVCVATDSFRLAEKVIGSGEKGGVEVLIPLKHALELLHILERISDETVELSADESQLTVSAEGVRYISRVVDGTFPNYKEIIPKGFSTEATILKNDFIEVLKKARVFSGNDQHVGLHVYAKRKIFSATARSADVGEMSDSIDAALSGEDIDINFHIGYLADCLSSIGSDSIILGFSGAGKPLVIRGVSDSSFTYLVMPLNR</sequence>
<keyword evidence="6 9" id="KW-0235">DNA replication</keyword>
<evidence type="ECO:0000256" key="2">
    <source>
        <dbReference type="ARBA" id="ARBA00010752"/>
    </source>
</evidence>
<evidence type="ECO:0000313" key="14">
    <source>
        <dbReference type="Proteomes" id="UP000177958"/>
    </source>
</evidence>
<evidence type="ECO:0000256" key="7">
    <source>
        <dbReference type="ARBA" id="ARBA00022932"/>
    </source>
</evidence>
<dbReference type="GO" id="GO:0006271">
    <property type="term" value="P:DNA strand elongation involved in DNA replication"/>
    <property type="evidence" value="ECO:0007669"/>
    <property type="project" value="TreeGrafter"/>
</dbReference>
<dbReference type="Pfam" id="PF00712">
    <property type="entry name" value="DNA_pol3_beta"/>
    <property type="match status" value="1"/>
</dbReference>
<dbReference type="Gene3D" id="3.10.150.10">
    <property type="entry name" value="DNA Polymerase III, subunit A, domain 2"/>
    <property type="match status" value="1"/>
</dbReference>
<comment type="subunit">
    <text evidence="9">Forms a ring-shaped head-to-tail homodimer around DNA.</text>
</comment>
<dbReference type="Pfam" id="PF02767">
    <property type="entry name" value="DNA_pol3_beta_2"/>
    <property type="match status" value="1"/>
</dbReference>
<evidence type="ECO:0000256" key="5">
    <source>
        <dbReference type="ARBA" id="ARBA00022695"/>
    </source>
</evidence>
<feature type="domain" description="DNA polymerase III beta sliding clamp C-terminal" evidence="12">
    <location>
        <begin position="243"/>
        <end position="363"/>
    </location>
</feature>
<dbReference type="GO" id="GO:0008408">
    <property type="term" value="F:3'-5' exonuclease activity"/>
    <property type="evidence" value="ECO:0007669"/>
    <property type="project" value="InterPro"/>
</dbReference>
<dbReference type="PANTHER" id="PTHR30478">
    <property type="entry name" value="DNA POLYMERASE III SUBUNIT BETA"/>
    <property type="match status" value="1"/>
</dbReference>
<evidence type="ECO:0000256" key="3">
    <source>
        <dbReference type="ARBA" id="ARBA00022490"/>
    </source>
</evidence>
<feature type="domain" description="DNA polymerase III beta sliding clamp central" evidence="11">
    <location>
        <begin position="128"/>
        <end position="241"/>
    </location>
</feature>
<evidence type="ECO:0000256" key="6">
    <source>
        <dbReference type="ARBA" id="ARBA00022705"/>
    </source>
</evidence>
<evidence type="ECO:0000256" key="9">
    <source>
        <dbReference type="PIRNR" id="PIRNR000804"/>
    </source>
</evidence>
<name>A0A1F6D919_9BACT</name>
<dbReference type="InterPro" id="IPR022634">
    <property type="entry name" value="DNA_polIII_beta_N"/>
</dbReference>
<keyword evidence="4 9" id="KW-0808">Transferase</keyword>
<keyword evidence="8" id="KW-0238">DNA-binding</keyword>
<dbReference type="GO" id="GO:0003887">
    <property type="term" value="F:DNA-directed DNA polymerase activity"/>
    <property type="evidence" value="ECO:0007669"/>
    <property type="project" value="UniProtKB-UniRule"/>
</dbReference>
<dbReference type="GO" id="GO:0005737">
    <property type="term" value="C:cytoplasm"/>
    <property type="evidence" value="ECO:0007669"/>
    <property type="project" value="UniProtKB-SubCell"/>
</dbReference>
<evidence type="ECO:0000256" key="4">
    <source>
        <dbReference type="ARBA" id="ARBA00022679"/>
    </source>
</evidence>
<dbReference type="EMBL" id="MFKX01000008">
    <property type="protein sequence ID" value="OGG57944.1"/>
    <property type="molecule type" value="Genomic_DNA"/>
</dbReference>
<gene>
    <name evidence="13" type="ORF">A2853_03395</name>
</gene>
<keyword evidence="7 9" id="KW-0239">DNA-directed DNA polymerase</keyword>
<keyword evidence="5 9" id="KW-0548">Nucleotidyltransferase</keyword>
<comment type="similarity">
    <text evidence="2 9">Belongs to the beta sliding clamp family.</text>
</comment>
<dbReference type="PIRSF" id="PIRSF000804">
    <property type="entry name" value="DNA_pol_III_b"/>
    <property type="match status" value="1"/>
</dbReference>
<dbReference type="Gene3D" id="3.70.10.10">
    <property type="match status" value="1"/>
</dbReference>
<proteinExistence type="inferred from homology"/>
<comment type="caution">
    <text evidence="13">The sequence shown here is derived from an EMBL/GenBank/DDBJ whole genome shotgun (WGS) entry which is preliminary data.</text>
</comment>
<dbReference type="PANTHER" id="PTHR30478:SF0">
    <property type="entry name" value="BETA SLIDING CLAMP"/>
    <property type="match status" value="1"/>
</dbReference>
<dbReference type="Proteomes" id="UP000177958">
    <property type="component" value="Unassembled WGS sequence"/>
</dbReference>
<dbReference type="Pfam" id="PF02768">
    <property type="entry name" value="DNA_pol3_beta_3"/>
    <property type="match status" value="1"/>
</dbReference>
<dbReference type="GO" id="GO:0009360">
    <property type="term" value="C:DNA polymerase III complex"/>
    <property type="evidence" value="ECO:0007669"/>
    <property type="project" value="InterPro"/>
</dbReference>
<evidence type="ECO:0000259" key="10">
    <source>
        <dbReference type="Pfam" id="PF00712"/>
    </source>
</evidence>
<dbReference type="InterPro" id="IPR022637">
    <property type="entry name" value="DNA_polIII_beta_cen"/>
</dbReference>
<dbReference type="InterPro" id="IPR046938">
    <property type="entry name" value="DNA_clamp_sf"/>
</dbReference>
<feature type="domain" description="DNA polymerase III beta sliding clamp N-terminal" evidence="10">
    <location>
        <begin position="1"/>
        <end position="117"/>
    </location>
</feature>
<dbReference type="InterPro" id="IPR001001">
    <property type="entry name" value="DNA_polIII_beta"/>
</dbReference>
<reference evidence="13 14" key="1">
    <citation type="journal article" date="2016" name="Nat. Commun.">
        <title>Thousands of microbial genomes shed light on interconnected biogeochemical processes in an aquifer system.</title>
        <authorList>
            <person name="Anantharaman K."/>
            <person name="Brown C.T."/>
            <person name="Hug L.A."/>
            <person name="Sharon I."/>
            <person name="Castelle C.J."/>
            <person name="Probst A.J."/>
            <person name="Thomas B.C."/>
            <person name="Singh A."/>
            <person name="Wilkins M.J."/>
            <person name="Karaoz U."/>
            <person name="Brodie E.L."/>
            <person name="Williams K.H."/>
            <person name="Hubbard S.S."/>
            <person name="Banfield J.F."/>
        </authorList>
    </citation>
    <scope>NUCLEOTIDE SEQUENCE [LARGE SCALE GENOMIC DNA]</scope>
</reference>
<comment type="function">
    <text evidence="9">Confers DNA tethering and processivity to DNA polymerases and other proteins. Acts as a clamp, forming a ring around DNA (a reaction catalyzed by the clamp-loading complex) which diffuses in an ATP-independent manner freely and bidirectionally along dsDNA. Initially characterized for its ability to contact the catalytic subunit of DNA polymerase III (Pol III), a complex, multichain enzyme responsible for most of the replicative synthesis in bacteria; Pol III exhibits 3'-5' exonuclease proofreading activity. The beta chain is required for initiation of replication as well as for processivity of DNA replication.</text>
</comment>